<dbReference type="Pfam" id="PF00903">
    <property type="entry name" value="Glyoxalase"/>
    <property type="match status" value="1"/>
</dbReference>
<keyword evidence="3" id="KW-0479">Metal-binding</keyword>
<dbReference type="AlphaFoldDB" id="A0A368E0L9"/>
<evidence type="ECO:0000256" key="1">
    <source>
        <dbReference type="ARBA" id="ARBA00001954"/>
    </source>
</evidence>
<dbReference type="CDD" id="cd07252">
    <property type="entry name" value="BphC1-RGP6_N_like"/>
    <property type="match status" value="1"/>
</dbReference>
<dbReference type="PROSITE" id="PS00082">
    <property type="entry name" value="EXTRADIOL_DIOXYGENAS"/>
    <property type="match status" value="1"/>
</dbReference>
<dbReference type="Gene3D" id="3.10.180.10">
    <property type="entry name" value="2,3-Dihydroxybiphenyl 1,2-Dioxygenase, domain 1"/>
    <property type="match status" value="2"/>
</dbReference>
<dbReference type="Pfam" id="PF22632">
    <property type="entry name" value="BphC_D1"/>
    <property type="match status" value="1"/>
</dbReference>
<dbReference type="InterPro" id="IPR004360">
    <property type="entry name" value="Glyas_Fos-R_dOase_dom"/>
</dbReference>
<dbReference type="InterPro" id="IPR037523">
    <property type="entry name" value="VOC_core"/>
</dbReference>
<dbReference type="PANTHER" id="PTHR21366:SF14">
    <property type="entry name" value="GLYOXALASE DOMAIN-CONTAINING PROTEIN 5"/>
    <property type="match status" value="1"/>
</dbReference>
<keyword evidence="4 8" id="KW-0058">Aromatic hydrocarbons catabolism</keyword>
<protein>
    <submittedName>
        <fullName evidence="10">Bleomycin resistance protein</fullName>
    </submittedName>
</protein>
<dbReference type="GO" id="GO:0008198">
    <property type="term" value="F:ferrous iron binding"/>
    <property type="evidence" value="ECO:0007669"/>
    <property type="project" value="InterPro"/>
</dbReference>
<evidence type="ECO:0000256" key="6">
    <source>
        <dbReference type="ARBA" id="ARBA00023002"/>
    </source>
</evidence>
<accession>A0A368E0L9</accession>
<dbReference type="InterPro" id="IPR000486">
    <property type="entry name" value="Xdiol_ring_cleave_dOase_1/2"/>
</dbReference>
<dbReference type="InterPro" id="IPR050383">
    <property type="entry name" value="GlyoxalaseI/FosfomycinResist"/>
</dbReference>
<reference evidence="10 11" key="1">
    <citation type="journal article" date="2018" name="Microbiome">
        <title>Fine metagenomic profile of the Mediterranean stratified and mixed water columns revealed by assembly and recruitment.</title>
        <authorList>
            <person name="Haro-Moreno J.M."/>
            <person name="Lopez-Perez M."/>
            <person name="De La Torre J.R."/>
            <person name="Picazo A."/>
            <person name="Camacho A."/>
            <person name="Rodriguez-Valera F."/>
        </authorList>
    </citation>
    <scope>NUCLEOTIDE SEQUENCE [LARGE SCALE GENOMIC DNA]</scope>
    <source>
        <strain evidence="10">MED-G55</strain>
    </source>
</reference>
<feature type="domain" description="VOC" evidence="9">
    <location>
        <begin position="5"/>
        <end position="121"/>
    </location>
</feature>
<dbReference type="InterPro" id="IPR029068">
    <property type="entry name" value="Glyas_Bleomycin-R_OHBP_Dase"/>
</dbReference>
<comment type="cofactor">
    <cofactor evidence="1 8">
        <name>Fe(2+)</name>
        <dbReference type="ChEBI" id="CHEBI:29033"/>
    </cofactor>
</comment>
<feature type="domain" description="VOC" evidence="9">
    <location>
        <begin position="143"/>
        <end position="268"/>
    </location>
</feature>
<keyword evidence="7 8" id="KW-0408">Iron</keyword>
<evidence type="ECO:0000313" key="11">
    <source>
        <dbReference type="Proteomes" id="UP000252132"/>
    </source>
</evidence>
<name>A0A368E0L9_9PROT</name>
<gene>
    <name evidence="10" type="ORF">DBW69_02625</name>
</gene>
<evidence type="ECO:0000259" key="9">
    <source>
        <dbReference type="PROSITE" id="PS51819"/>
    </source>
</evidence>
<evidence type="ECO:0000256" key="8">
    <source>
        <dbReference type="RuleBase" id="RU000683"/>
    </source>
</evidence>
<organism evidence="10 11">
    <name type="scientific">PS1 clade bacterium</name>
    <dbReference type="NCBI Taxonomy" id="2175152"/>
    <lineage>
        <taxon>Bacteria</taxon>
        <taxon>Pseudomonadati</taxon>
        <taxon>Pseudomonadota</taxon>
        <taxon>Alphaproteobacteria</taxon>
        <taxon>PS1 clade</taxon>
    </lineage>
</organism>
<evidence type="ECO:0000256" key="5">
    <source>
        <dbReference type="ARBA" id="ARBA00022964"/>
    </source>
</evidence>
<evidence type="ECO:0000256" key="2">
    <source>
        <dbReference type="ARBA" id="ARBA00008784"/>
    </source>
</evidence>
<dbReference type="PANTHER" id="PTHR21366">
    <property type="entry name" value="GLYOXALASE FAMILY PROTEIN"/>
    <property type="match status" value="1"/>
</dbReference>
<dbReference type="CDD" id="cd07237">
    <property type="entry name" value="BphC1-RGP6_C_like"/>
    <property type="match status" value="1"/>
</dbReference>
<evidence type="ECO:0000256" key="7">
    <source>
        <dbReference type="ARBA" id="ARBA00023004"/>
    </source>
</evidence>
<proteinExistence type="inferred from homology"/>
<sequence>MGIENLGYVRLQMTDPQAWADFAVDILGFGVAEHDDGNGSKYLRMDDAPFRYIVEQGDEDKFVSSGLQLSSAEAYAALVEKLQAAGVQVETGSDDEANRRAVTAFSSCYDPSGNLVEFYHGRHEGKPFTPNHNIKAFITGEMGLGHLVIPAPENEATEEFYTSLFGFGISDDLTLPPPAEGAPNQRVLFMHADNPRHHTLGLYNFPSPTGLIHLMIEVGSIDEVGYCMDRVKKAGLHIFSDLGRHSNDEMVSFYFFAPGGMGLEYGFDGKQVADWSQYTPTKTTSGDYWGHEYDFPQIGE</sequence>
<dbReference type="GO" id="GO:0051213">
    <property type="term" value="F:dioxygenase activity"/>
    <property type="evidence" value="ECO:0007669"/>
    <property type="project" value="UniProtKB-KW"/>
</dbReference>
<evidence type="ECO:0000256" key="4">
    <source>
        <dbReference type="ARBA" id="ARBA00022797"/>
    </source>
</evidence>
<evidence type="ECO:0000256" key="3">
    <source>
        <dbReference type="ARBA" id="ARBA00022723"/>
    </source>
</evidence>
<comment type="caution">
    <text evidence="10">The sequence shown here is derived from an EMBL/GenBank/DDBJ whole genome shotgun (WGS) entry which is preliminary data.</text>
</comment>
<dbReference type="SUPFAM" id="SSF54593">
    <property type="entry name" value="Glyoxalase/Bleomycin resistance protein/Dihydroxybiphenyl dioxygenase"/>
    <property type="match status" value="1"/>
</dbReference>
<keyword evidence="6 8" id="KW-0560">Oxidoreductase</keyword>
<dbReference type="PROSITE" id="PS51819">
    <property type="entry name" value="VOC"/>
    <property type="match status" value="2"/>
</dbReference>
<keyword evidence="5 8" id="KW-0223">Dioxygenase</keyword>
<dbReference type="EMBL" id="QOQF01000006">
    <property type="protein sequence ID" value="RCL77642.1"/>
    <property type="molecule type" value="Genomic_DNA"/>
</dbReference>
<dbReference type="Proteomes" id="UP000252132">
    <property type="component" value="Unassembled WGS sequence"/>
</dbReference>
<comment type="similarity">
    <text evidence="2 8">Belongs to the extradiol ring-cleavage dioxygenase family.</text>
</comment>
<evidence type="ECO:0000313" key="10">
    <source>
        <dbReference type="EMBL" id="RCL77642.1"/>
    </source>
</evidence>